<comment type="caution">
    <text evidence="2">The sequence shown here is derived from an EMBL/GenBank/DDBJ whole genome shotgun (WGS) entry which is preliminary data.</text>
</comment>
<accession>A0A9X2W6P5</accession>
<gene>
    <name evidence="2" type="ORF">MUA00_09210</name>
</gene>
<evidence type="ECO:0000313" key="3">
    <source>
        <dbReference type="Proteomes" id="UP001150641"/>
    </source>
</evidence>
<keyword evidence="3" id="KW-1185">Reference proteome</keyword>
<feature type="region of interest" description="Disordered" evidence="1">
    <location>
        <begin position="1"/>
        <end position="23"/>
    </location>
</feature>
<dbReference type="EMBL" id="JALHAP010000076">
    <property type="protein sequence ID" value="MCT4701981.1"/>
    <property type="molecule type" value="Genomic_DNA"/>
</dbReference>
<evidence type="ECO:0000313" key="2">
    <source>
        <dbReference type="EMBL" id="MCT4701981.1"/>
    </source>
</evidence>
<dbReference type="Proteomes" id="UP001150641">
    <property type="component" value="Unassembled WGS sequence"/>
</dbReference>
<dbReference type="AlphaFoldDB" id="A0A9X2W6P5"/>
<protein>
    <submittedName>
        <fullName evidence="2">Uncharacterized protein</fullName>
    </submittedName>
</protein>
<organism evidence="2 3">
    <name type="scientific">Dryocola boscaweniae</name>
    <dbReference type="NCBI Taxonomy" id="2925397"/>
    <lineage>
        <taxon>Bacteria</taxon>
        <taxon>Pseudomonadati</taxon>
        <taxon>Pseudomonadota</taxon>
        <taxon>Gammaproteobacteria</taxon>
        <taxon>Enterobacterales</taxon>
        <taxon>Enterobacteriaceae</taxon>
        <taxon>Dryocola</taxon>
    </lineage>
</organism>
<sequence>MSKKNNAKKNGIKKAHLSDPAIGVMATAEPELSYDDMLSELEAIVSEADMRQAEEETSL</sequence>
<feature type="compositionally biased region" description="Basic residues" evidence="1">
    <location>
        <begin position="1"/>
        <end position="15"/>
    </location>
</feature>
<reference evidence="2" key="1">
    <citation type="submission" date="2022-03" db="EMBL/GenBank/DDBJ databases">
        <title>Proposal of a novel genus Dryocolo and two novel species.</title>
        <authorList>
            <person name="Maddock D.W."/>
            <person name="Brady C.L."/>
            <person name="Denman S."/>
            <person name="Arnold D."/>
        </authorList>
    </citation>
    <scope>NUCLEOTIDE SEQUENCE</scope>
    <source>
        <strain evidence="2">H6W4</strain>
    </source>
</reference>
<evidence type="ECO:0000256" key="1">
    <source>
        <dbReference type="SAM" id="MobiDB-lite"/>
    </source>
</evidence>
<proteinExistence type="predicted"/>
<name>A0A9X2W6P5_9ENTR</name>
<dbReference type="RefSeq" id="WP_271122787.1">
    <property type="nucleotide sequence ID" value="NZ_JALHAN010000063.1"/>
</dbReference>